<dbReference type="SUPFAM" id="SSF53335">
    <property type="entry name" value="S-adenosyl-L-methionine-dependent methyltransferases"/>
    <property type="match status" value="1"/>
</dbReference>
<dbReference type="Proteomes" id="UP000324479">
    <property type="component" value="Unassembled WGS sequence"/>
</dbReference>
<dbReference type="GO" id="GO:0008168">
    <property type="term" value="F:methyltransferase activity"/>
    <property type="evidence" value="ECO:0007669"/>
    <property type="project" value="UniProtKB-KW"/>
</dbReference>
<accession>A0A5M6CVQ4</accession>
<comment type="caution">
    <text evidence="1">The sequence shown here is derived from an EMBL/GenBank/DDBJ whole genome shotgun (WGS) entry which is preliminary data.</text>
</comment>
<protein>
    <submittedName>
        <fullName evidence="1">Class I SAM-dependent methyltransferase</fullName>
    </submittedName>
</protein>
<keyword evidence="1" id="KW-0808">Transferase</keyword>
<evidence type="ECO:0000313" key="2">
    <source>
        <dbReference type="Proteomes" id="UP000324479"/>
    </source>
</evidence>
<gene>
    <name evidence="1" type="ORF">FYK55_24860</name>
</gene>
<dbReference type="GO" id="GO:0032259">
    <property type="term" value="P:methylation"/>
    <property type="evidence" value="ECO:0007669"/>
    <property type="project" value="UniProtKB-KW"/>
</dbReference>
<name>A0A5M6CVQ4_9BACT</name>
<dbReference type="EMBL" id="VWOX01000020">
    <property type="protein sequence ID" value="KAA5539338.1"/>
    <property type="molecule type" value="Genomic_DNA"/>
</dbReference>
<keyword evidence="2" id="KW-1185">Reference proteome</keyword>
<dbReference type="Gene3D" id="3.40.50.150">
    <property type="entry name" value="Vaccinia Virus protein VP39"/>
    <property type="match status" value="1"/>
</dbReference>
<keyword evidence="1" id="KW-0489">Methyltransferase</keyword>
<dbReference type="AlphaFoldDB" id="A0A5M6CVQ4"/>
<sequence length="216" mass="24475">MSSKVGRQLKSRFAVPYACYKLISTRRSLIRQSGWIQSIRTSTPCSESGDPVPWMNYSMVELLEERLRKTHDVFEFGSGFSTCFFGQHCRQVVSVEYDRSWYDRVQELIPDNARVIFQPRDTDGDYCRAIAQCEQSFHVVVVDGQDRVNCIRQALGHLEPDGIVLLDDSDRADYQPGFAALADAGFKSLSIGGLKPGSPCRHQTTIFYRPDNCFGL</sequence>
<dbReference type="RefSeq" id="WP_150079336.1">
    <property type="nucleotide sequence ID" value="NZ_VWOX01000020.1"/>
</dbReference>
<organism evidence="1 2">
    <name type="scientific">Roseiconus nitratireducens</name>
    <dbReference type="NCBI Taxonomy" id="2605748"/>
    <lineage>
        <taxon>Bacteria</taxon>
        <taxon>Pseudomonadati</taxon>
        <taxon>Planctomycetota</taxon>
        <taxon>Planctomycetia</taxon>
        <taxon>Pirellulales</taxon>
        <taxon>Pirellulaceae</taxon>
        <taxon>Roseiconus</taxon>
    </lineage>
</organism>
<evidence type="ECO:0000313" key="1">
    <source>
        <dbReference type="EMBL" id="KAA5539338.1"/>
    </source>
</evidence>
<dbReference type="Pfam" id="PF13578">
    <property type="entry name" value="Methyltransf_24"/>
    <property type="match status" value="1"/>
</dbReference>
<proteinExistence type="predicted"/>
<reference evidence="1 2" key="1">
    <citation type="submission" date="2019-08" db="EMBL/GenBank/DDBJ databases">
        <authorList>
            <person name="Dhanesh K."/>
            <person name="Kumar G."/>
            <person name="Sasikala C."/>
            <person name="Venkata Ramana C."/>
        </authorList>
    </citation>
    <scope>NUCLEOTIDE SEQUENCE [LARGE SCALE GENOMIC DNA]</scope>
    <source>
        <strain evidence="1 2">JC645</strain>
    </source>
</reference>
<dbReference type="InterPro" id="IPR029063">
    <property type="entry name" value="SAM-dependent_MTases_sf"/>
</dbReference>